<evidence type="ECO:0000259" key="1">
    <source>
        <dbReference type="PROSITE" id="PS50994"/>
    </source>
</evidence>
<dbReference type="OMA" id="HEDNDDP"/>
<sequence>MELHFSTSFHPQTDGQTERVNALLKCYLRHYVSAHQKDWARLLDITQFLYSLQRSESTGQIPFELAIGQQPQTPHSLPAAFKGKCLGAYHMAKGWEEQLDTTKSYLYRAAKVMKKFADREWRPIDYRVGDMVKVKFNSRQFKALRGMHPNLIRNMLKPYHEDNDDPSRGQSSRAPITIISSHDREIEAIMDYQDKEKQGQKDTIMFLVHWKGESQRRPRGNDMKIYDNSKITKIREFMQQHCAVVVATFNWGECDDPYCYHAT</sequence>
<dbReference type="InterPro" id="IPR001584">
    <property type="entry name" value="Integrase_cat-core"/>
</dbReference>
<dbReference type="GO" id="GO:0015074">
    <property type="term" value="P:DNA integration"/>
    <property type="evidence" value="ECO:0007669"/>
    <property type="project" value="InterPro"/>
</dbReference>
<dbReference type="PaxDb" id="4097-A0A1S3X5K7"/>
<dbReference type="KEGG" id="nta:107761288"/>
<feature type="domain" description="Integrase catalytic" evidence="1">
    <location>
        <begin position="1"/>
        <end position="70"/>
    </location>
</feature>
<dbReference type="RefSeq" id="XP_016434993.1">
    <property type="nucleotide sequence ID" value="XM_016579507.1"/>
</dbReference>
<dbReference type="PANTHER" id="PTHR37984">
    <property type="entry name" value="PROTEIN CBG26694"/>
    <property type="match status" value="1"/>
</dbReference>
<dbReference type="PANTHER" id="PTHR37984:SF5">
    <property type="entry name" value="PROTEIN NYNRIN-LIKE"/>
    <property type="match status" value="1"/>
</dbReference>
<dbReference type="Gene3D" id="3.30.420.10">
    <property type="entry name" value="Ribonuclease H-like superfamily/Ribonuclease H"/>
    <property type="match status" value="1"/>
</dbReference>
<evidence type="ECO:0000313" key="2">
    <source>
        <dbReference type="RefSeq" id="XP_016434993.1"/>
    </source>
</evidence>
<dbReference type="InterPro" id="IPR036397">
    <property type="entry name" value="RNaseH_sf"/>
</dbReference>
<reference evidence="2" key="1">
    <citation type="submission" date="2025-08" db="UniProtKB">
        <authorList>
            <consortium name="RefSeq"/>
        </authorList>
    </citation>
    <scope>IDENTIFICATION</scope>
</reference>
<dbReference type="SUPFAM" id="SSF53098">
    <property type="entry name" value="Ribonuclease H-like"/>
    <property type="match status" value="1"/>
</dbReference>
<protein>
    <recommendedName>
        <fullName evidence="1">Integrase catalytic domain-containing protein</fullName>
    </recommendedName>
</protein>
<dbReference type="STRING" id="4097.A0A1S3X5K7"/>
<dbReference type="OrthoDB" id="1305437at2759"/>
<dbReference type="InterPro" id="IPR050951">
    <property type="entry name" value="Retrovirus_Pol_polyprotein"/>
</dbReference>
<dbReference type="GO" id="GO:0003676">
    <property type="term" value="F:nucleic acid binding"/>
    <property type="evidence" value="ECO:0007669"/>
    <property type="project" value="InterPro"/>
</dbReference>
<gene>
    <name evidence="2" type="primary">LOC107761288</name>
</gene>
<organism evidence="2">
    <name type="scientific">Nicotiana tabacum</name>
    <name type="common">Common tobacco</name>
    <dbReference type="NCBI Taxonomy" id="4097"/>
    <lineage>
        <taxon>Eukaryota</taxon>
        <taxon>Viridiplantae</taxon>
        <taxon>Streptophyta</taxon>
        <taxon>Embryophyta</taxon>
        <taxon>Tracheophyta</taxon>
        <taxon>Spermatophyta</taxon>
        <taxon>Magnoliopsida</taxon>
        <taxon>eudicotyledons</taxon>
        <taxon>Gunneridae</taxon>
        <taxon>Pentapetalae</taxon>
        <taxon>asterids</taxon>
        <taxon>lamiids</taxon>
        <taxon>Solanales</taxon>
        <taxon>Solanaceae</taxon>
        <taxon>Nicotianoideae</taxon>
        <taxon>Nicotianeae</taxon>
        <taxon>Nicotiana</taxon>
    </lineage>
</organism>
<dbReference type="AlphaFoldDB" id="A0A1S3X5K7"/>
<dbReference type="InterPro" id="IPR012337">
    <property type="entry name" value="RNaseH-like_sf"/>
</dbReference>
<name>A0A1S3X5K7_TOBAC</name>
<proteinExistence type="predicted"/>
<accession>A0A1S3X5K7</accession>
<dbReference type="PROSITE" id="PS50994">
    <property type="entry name" value="INTEGRASE"/>
    <property type="match status" value="1"/>
</dbReference>